<dbReference type="PROSITE" id="PS52006">
    <property type="entry name" value="GH64"/>
    <property type="match status" value="1"/>
</dbReference>
<comment type="similarity">
    <text evidence="1">Belongs to the beta/gamma-crystallin family.</text>
</comment>
<accession>A0ABV5FFS5</accession>
<gene>
    <name evidence="7" type="ORF">ACFFU9_15775</name>
</gene>
<evidence type="ECO:0000256" key="2">
    <source>
        <dbReference type="ARBA" id="ARBA00022729"/>
    </source>
</evidence>
<feature type="domain" description="GH64" evidence="6">
    <location>
        <begin position="29"/>
        <end position="402"/>
    </location>
</feature>
<dbReference type="InterPro" id="IPR001064">
    <property type="entry name" value="Beta/gamma_crystallin"/>
</dbReference>
<dbReference type="SMART" id="SM00606">
    <property type="entry name" value="CBD_IV"/>
    <property type="match status" value="1"/>
</dbReference>
<evidence type="ECO:0000256" key="3">
    <source>
        <dbReference type="ARBA" id="ARBA00022737"/>
    </source>
</evidence>
<dbReference type="Gene3D" id="2.60.120.260">
    <property type="entry name" value="Galactose-binding domain-like"/>
    <property type="match status" value="1"/>
</dbReference>
<dbReference type="InterPro" id="IPR005084">
    <property type="entry name" value="CBM6"/>
</dbReference>
<name>A0ABV5FFS5_9FLAO</name>
<dbReference type="SUPFAM" id="SSF49785">
    <property type="entry name" value="Galactose-binding domain-like"/>
    <property type="match status" value="1"/>
</dbReference>
<dbReference type="Pfam" id="PF16483">
    <property type="entry name" value="Glyco_hydro_64"/>
    <property type="match status" value="1"/>
</dbReference>
<dbReference type="PROSITE" id="PS50915">
    <property type="entry name" value="CRYSTALLIN_BETA_GAMMA"/>
    <property type="match status" value="1"/>
</dbReference>
<dbReference type="NCBIfam" id="TIGR04183">
    <property type="entry name" value="Por_Secre_tail"/>
    <property type="match status" value="1"/>
</dbReference>
<evidence type="ECO:0000259" key="5">
    <source>
        <dbReference type="PROSITE" id="PS51175"/>
    </source>
</evidence>
<dbReference type="CDD" id="cd04080">
    <property type="entry name" value="CBM6_cellulase-like"/>
    <property type="match status" value="1"/>
</dbReference>
<dbReference type="Proteomes" id="UP001589585">
    <property type="component" value="Unassembled WGS sequence"/>
</dbReference>
<feature type="domain" description="Beta/gamma crystallin 'Greek key'" evidence="4">
    <location>
        <begin position="414"/>
        <end position="458"/>
    </location>
</feature>
<dbReference type="Gene3D" id="2.60.110.10">
    <property type="entry name" value="Thaumatin"/>
    <property type="match status" value="2"/>
</dbReference>
<keyword evidence="8" id="KW-1185">Reference proteome</keyword>
<dbReference type="InterPro" id="IPR006584">
    <property type="entry name" value="Cellulose-bd_IV"/>
</dbReference>
<dbReference type="CDD" id="cd09214">
    <property type="entry name" value="GH64-like"/>
    <property type="match status" value="1"/>
</dbReference>
<protein>
    <submittedName>
        <fullName evidence="7">Beta-1,3-glucanase family protein</fullName>
    </submittedName>
</protein>
<dbReference type="SUPFAM" id="SSF49695">
    <property type="entry name" value="gamma-Crystallin-like"/>
    <property type="match status" value="1"/>
</dbReference>
<dbReference type="InterPro" id="IPR011024">
    <property type="entry name" value="G_crystallin-like"/>
</dbReference>
<dbReference type="InterPro" id="IPR037398">
    <property type="entry name" value="Glyco_hydro_64_fam"/>
</dbReference>
<organism evidence="7 8">
    <name type="scientific">Mariniflexile ostreae</name>
    <dbReference type="NCBI Taxonomy" id="1520892"/>
    <lineage>
        <taxon>Bacteria</taxon>
        <taxon>Pseudomonadati</taxon>
        <taxon>Bacteroidota</taxon>
        <taxon>Flavobacteriia</taxon>
        <taxon>Flavobacteriales</taxon>
        <taxon>Flavobacteriaceae</taxon>
        <taxon>Mariniflexile</taxon>
    </lineage>
</organism>
<dbReference type="Pfam" id="PF18962">
    <property type="entry name" value="Por_Secre_tail"/>
    <property type="match status" value="1"/>
</dbReference>
<feature type="domain" description="CBM6" evidence="5">
    <location>
        <begin position="509"/>
        <end position="629"/>
    </location>
</feature>
<dbReference type="RefSeq" id="WP_379862449.1">
    <property type="nucleotide sequence ID" value="NZ_JBHMFC010000105.1"/>
</dbReference>
<dbReference type="InterPro" id="IPR037176">
    <property type="entry name" value="Osmotin/thaumatin-like_sf"/>
</dbReference>
<dbReference type="InterPro" id="IPR026444">
    <property type="entry name" value="Secre_tail"/>
</dbReference>
<dbReference type="Gene3D" id="2.60.20.10">
    <property type="entry name" value="Crystallins"/>
    <property type="match status" value="1"/>
</dbReference>
<dbReference type="Pfam" id="PF03422">
    <property type="entry name" value="CBM_6"/>
    <property type="match status" value="1"/>
</dbReference>
<keyword evidence="3" id="KW-0677">Repeat</keyword>
<dbReference type="InterPro" id="IPR008979">
    <property type="entry name" value="Galactose-bd-like_sf"/>
</dbReference>
<proteinExistence type="inferred from homology"/>
<dbReference type="InterPro" id="IPR032477">
    <property type="entry name" value="Glyco_hydro_64"/>
</dbReference>
<comment type="caution">
    <text evidence="7">The sequence shown here is derived from an EMBL/GenBank/DDBJ whole genome shotgun (WGS) entry which is preliminary data.</text>
</comment>
<evidence type="ECO:0000259" key="6">
    <source>
        <dbReference type="PROSITE" id="PS52006"/>
    </source>
</evidence>
<evidence type="ECO:0000313" key="7">
    <source>
        <dbReference type="EMBL" id="MFB9058204.1"/>
    </source>
</evidence>
<reference evidence="7 8" key="1">
    <citation type="submission" date="2024-09" db="EMBL/GenBank/DDBJ databases">
        <authorList>
            <person name="Sun Q."/>
            <person name="Mori K."/>
        </authorList>
    </citation>
    <scope>NUCLEOTIDE SEQUENCE [LARGE SCALE GENOMIC DNA]</scope>
    <source>
        <strain evidence="7 8">CECT 8622</strain>
    </source>
</reference>
<dbReference type="PANTHER" id="PTHR38165:SF1">
    <property type="entry name" value="GLUCANASE B"/>
    <property type="match status" value="1"/>
</dbReference>
<dbReference type="PANTHER" id="PTHR38165">
    <property type="match status" value="1"/>
</dbReference>
<evidence type="ECO:0000256" key="1">
    <source>
        <dbReference type="ARBA" id="ARBA00009646"/>
    </source>
</evidence>
<sequence length="729" mass="80999">MKNNILKNKIINLLYVTAVMLFFGLTVQAQTLPYEIANNSIYPDHEVFVAIVGITDGHVWVDATTGQVNNMNTSNNTVSGPVINGNKGPGENGKYANCFRRLSDIPNKTINIPKIAGCRILISFKSQLYLYFFGHSGSPSGYSAPNLANPTDPNQGIKFELIELTYNDGGLWCNTSRVDSYQYPMGLEIWGDGFYKKVGELKSHENIISQWQETAPNEFKNLLNTEEGNIHFPTKVETFPKDFMDDYINDIWSKYSTQELVFTSDAGIWRGSVQDENQFVFKRDSDGQIARIPGKPTTIQAMEGSGVMASGERWDKVVQSQMVAAITRHALDVNVPSGVLQNFGDTSKYYQIWPYNWYSKFFHQTDISFESQTYTFAYDDVYNQSATIHTPKPLNIKITLGGLEASSDPNPTLDHVTLYWDCSFAGKSAALSEGRYTMAQLAVLGVPNDHVSSLRIQPGYQATLYWDDNFSGADLVKTSDVDCLTNDGNWNDKMTSIIISKTSQSGSEQKIEAEHYTSMHGITTEDCAEGGQNVGYIDTADWMAYANINFSSSGNYRIEYRVASALEGGALSADLNAGTTVLGQINIPNTGGWQNWTTLAHTVYINAGTHALGLYATNGGWNINWIKITKLSSLKSANILLDNNNEVNKKTIETNKTKFYPNPFKNVLHFNFEEKSAQITVLNTQGQIVLAPLTVESGKPVDFSKLSNGLYLINIEKNGVIENIRVVKE</sequence>
<evidence type="ECO:0000313" key="8">
    <source>
        <dbReference type="Proteomes" id="UP001589585"/>
    </source>
</evidence>
<evidence type="ECO:0000259" key="4">
    <source>
        <dbReference type="PROSITE" id="PS50915"/>
    </source>
</evidence>
<dbReference type="EMBL" id="JBHMFC010000105">
    <property type="protein sequence ID" value="MFB9058204.1"/>
    <property type="molecule type" value="Genomic_DNA"/>
</dbReference>
<dbReference type="PROSITE" id="PS51175">
    <property type="entry name" value="CBM6"/>
    <property type="match status" value="1"/>
</dbReference>
<keyword evidence="2" id="KW-0732">Signal</keyword>